<dbReference type="Pfam" id="PF00561">
    <property type="entry name" value="Abhydrolase_1"/>
    <property type="match status" value="1"/>
</dbReference>
<evidence type="ECO:0000313" key="2">
    <source>
        <dbReference type="EMBL" id="MDQ0427538.1"/>
    </source>
</evidence>
<dbReference type="EMBL" id="JAUSWB010000001">
    <property type="protein sequence ID" value="MDQ0427538.1"/>
    <property type="molecule type" value="Genomic_DNA"/>
</dbReference>
<comment type="caution">
    <text evidence="2">The sequence shown here is derived from an EMBL/GenBank/DDBJ whole genome shotgun (WGS) entry which is preliminary data.</text>
</comment>
<name>A0ABU0GR70_9BACL</name>
<organism evidence="2 3">
    <name type="scientific">Planomicrobium stackebrandtii</name>
    <dbReference type="NCBI Taxonomy" id="253160"/>
    <lineage>
        <taxon>Bacteria</taxon>
        <taxon>Bacillati</taxon>
        <taxon>Bacillota</taxon>
        <taxon>Bacilli</taxon>
        <taxon>Bacillales</taxon>
        <taxon>Caryophanaceae</taxon>
        <taxon>Planomicrobium</taxon>
    </lineage>
</organism>
<dbReference type="SUPFAM" id="SSF53474">
    <property type="entry name" value="alpha/beta-Hydrolases"/>
    <property type="match status" value="1"/>
</dbReference>
<evidence type="ECO:0000313" key="3">
    <source>
        <dbReference type="Proteomes" id="UP001241988"/>
    </source>
</evidence>
<sequence>MLQYIDYNQESTGPAIIAIPALGERKEMYEQLAKNLAKFRFIAVDLPGHNNCSSEDFSIENYTKDLMELLDQLSIRKAHFIGNSIGAWIIQSYSKSFPQSIHSLTLLDGGYYFSGDYEESEEETELPIVEKLEDLQEAISQQVESKERLSPFNKEWIKSYFLKNFFQADGVYIHHSKAKALNVLSKSILKNNYCLQQNTKLPVLLLLADQEPVSFKEDKIRSFLFSNTNATIKRIPDSYHLLPLTNSNLIATHIEKWLVSVTQ</sequence>
<dbReference type="InterPro" id="IPR000073">
    <property type="entry name" value="AB_hydrolase_1"/>
</dbReference>
<dbReference type="Gene3D" id="3.40.50.1820">
    <property type="entry name" value="alpha/beta hydrolase"/>
    <property type="match status" value="1"/>
</dbReference>
<protein>
    <submittedName>
        <fullName evidence="2">Pimeloyl-ACP methyl ester carboxylesterase</fullName>
    </submittedName>
</protein>
<keyword evidence="3" id="KW-1185">Reference proteome</keyword>
<proteinExistence type="predicted"/>
<dbReference type="RefSeq" id="WP_308785829.1">
    <property type="nucleotide sequence ID" value="NZ_JAUSWB010000001.1"/>
</dbReference>
<dbReference type="InterPro" id="IPR029058">
    <property type="entry name" value="AB_hydrolase_fold"/>
</dbReference>
<feature type="domain" description="AB hydrolase-1" evidence="1">
    <location>
        <begin position="14"/>
        <end position="246"/>
    </location>
</feature>
<gene>
    <name evidence="2" type="ORF">QOZ98_000363</name>
</gene>
<accession>A0ABU0GR70</accession>
<dbReference type="Proteomes" id="UP001241988">
    <property type="component" value="Unassembled WGS sequence"/>
</dbReference>
<dbReference type="InterPro" id="IPR050266">
    <property type="entry name" value="AB_hydrolase_sf"/>
</dbReference>
<dbReference type="PANTHER" id="PTHR43798">
    <property type="entry name" value="MONOACYLGLYCEROL LIPASE"/>
    <property type="match status" value="1"/>
</dbReference>
<reference evidence="2 3" key="1">
    <citation type="submission" date="2023-07" db="EMBL/GenBank/DDBJ databases">
        <title>Genomic Encyclopedia of Type Strains, Phase IV (KMG-IV): sequencing the most valuable type-strain genomes for metagenomic binning, comparative biology and taxonomic classification.</title>
        <authorList>
            <person name="Goeker M."/>
        </authorList>
    </citation>
    <scope>NUCLEOTIDE SEQUENCE [LARGE SCALE GENOMIC DNA]</scope>
    <source>
        <strain evidence="2 3">DSM 16419</strain>
    </source>
</reference>
<evidence type="ECO:0000259" key="1">
    <source>
        <dbReference type="Pfam" id="PF00561"/>
    </source>
</evidence>